<gene>
    <name evidence="1" type="ORF">DEO27_026865</name>
</gene>
<protein>
    <recommendedName>
        <fullName evidence="3">DUF2586 family protein</fullName>
    </recommendedName>
</protein>
<dbReference type="InterPro" id="IPR019694">
    <property type="entry name" value="Phage_HP1_Orf23"/>
</dbReference>
<evidence type="ECO:0000313" key="2">
    <source>
        <dbReference type="Proteomes" id="UP000251402"/>
    </source>
</evidence>
<reference evidence="1" key="1">
    <citation type="submission" date="2019-08" db="EMBL/GenBank/DDBJ databases">
        <title>Comparative genome analysis confer to the adaptation heavy metal polluted environment.</title>
        <authorList>
            <person name="Li Y."/>
        </authorList>
    </citation>
    <scope>NUCLEOTIDE SEQUENCE [LARGE SCALE GENOMIC DNA]</scope>
    <source>
        <strain evidence="1">P1</strain>
    </source>
</reference>
<evidence type="ECO:0000313" key="1">
    <source>
        <dbReference type="EMBL" id="QEM13479.1"/>
    </source>
</evidence>
<dbReference type="Pfam" id="PF10758">
    <property type="entry name" value="DUF2586"/>
    <property type="match status" value="1"/>
</dbReference>
<accession>A0A5C1I694</accession>
<dbReference type="EMBL" id="CP043450">
    <property type="protein sequence ID" value="QEM13479.1"/>
    <property type="molecule type" value="Genomic_DNA"/>
</dbReference>
<dbReference type="RefSeq" id="WP_112574850.1">
    <property type="nucleotide sequence ID" value="NZ_CP043450.1"/>
</dbReference>
<dbReference type="Proteomes" id="UP000251402">
    <property type="component" value="Chromosome"/>
</dbReference>
<evidence type="ECO:0008006" key="3">
    <source>
        <dbReference type="Google" id="ProtNLM"/>
    </source>
</evidence>
<name>A0A5C1I694_9SPHI</name>
<dbReference type="AlphaFoldDB" id="A0A5C1I694"/>
<proteinExistence type="predicted"/>
<dbReference type="OrthoDB" id="1318179at2"/>
<dbReference type="KEGG" id="mrub:DEO27_026865"/>
<keyword evidence="2" id="KW-1185">Reference proteome</keyword>
<sequence>MIPEANVNLANGQIGGSISTNDNLTGYVLTGAGTGILGLLAPIKVISVDDAKAQGVTAEAEPEAYRFVTEFYSIPGTLNAPVWIMLVGAAVSLVDVCNINNENGIKKLINAAQGTIRVLGVARTPAVGYVPTVSKFLDSDVALAVPVAKTFATAMFENHTPLRILIAARVNDVTSVTIDTPKTMTANNVGLVIGGTANDGITSMGLVLGKVASTAPHVCIGKVKDGDLPISSYFIGGLPILQDTDNPQAAWYKQIDQLVDAGFITVKTYPNGSAGFYFSNDPMCVAESDDYANLATGRVIDKASIIAYKVYCNEINDDVDLDDNNNIEPVVLKALEGVTVAALNLNMSASMSGDPVVYVDENQQITATSKFKTKLRIRRKGYLKVIDVELGFYNPNLN</sequence>
<organism evidence="1 2">
    <name type="scientific">Mucilaginibacter rubeus</name>
    <dbReference type="NCBI Taxonomy" id="2027860"/>
    <lineage>
        <taxon>Bacteria</taxon>
        <taxon>Pseudomonadati</taxon>
        <taxon>Bacteroidota</taxon>
        <taxon>Sphingobacteriia</taxon>
        <taxon>Sphingobacteriales</taxon>
        <taxon>Sphingobacteriaceae</taxon>
        <taxon>Mucilaginibacter</taxon>
    </lineage>
</organism>